<dbReference type="InterPro" id="IPR007494">
    <property type="entry name" value="Glutaredoxin2_C"/>
</dbReference>
<dbReference type="InterPro" id="IPR040079">
    <property type="entry name" value="Glutathione_S-Trfase"/>
</dbReference>
<dbReference type="NCBIfam" id="NF007702">
    <property type="entry name" value="PRK10387.1"/>
    <property type="match status" value="1"/>
</dbReference>
<evidence type="ECO:0000313" key="4">
    <source>
        <dbReference type="Proteomes" id="UP000290287"/>
    </source>
</evidence>
<proteinExistence type="predicted"/>
<gene>
    <name evidence="3" type="primary">grxB</name>
    <name evidence="3" type="ORF">CS022_02220</name>
</gene>
<feature type="domain" description="Glutaredoxin 2 C-terminal" evidence="1">
    <location>
        <begin position="86"/>
        <end position="215"/>
    </location>
</feature>
<dbReference type="SUPFAM" id="SSF52833">
    <property type="entry name" value="Thioredoxin-like"/>
    <property type="match status" value="1"/>
</dbReference>
<protein>
    <submittedName>
        <fullName evidence="3">Glutaredoxin, GrxB family</fullName>
    </submittedName>
</protein>
<dbReference type="GO" id="GO:0005829">
    <property type="term" value="C:cytosol"/>
    <property type="evidence" value="ECO:0007669"/>
    <property type="project" value="InterPro"/>
</dbReference>
<dbReference type="Proteomes" id="UP000290287">
    <property type="component" value="Unassembled WGS sequence"/>
</dbReference>
<accession>A0A4Q0YZ86</accession>
<dbReference type="OrthoDB" id="5291571at2"/>
<dbReference type="Gene3D" id="1.20.1050.10">
    <property type="match status" value="1"/>
</dbReference>
<dbReference type="InterPro" id="IPR004045">
    <property type="entry name" value="Glutathione_S-Trfase_N"/>
</dbReference>
<dbReference type="CDD" id="cd03199">
    <property type="entry name" value="GST_C_GRX2"/>
    <property type="match status" value="1"/>
</dbReference>
<evidence type="ECO:0000313" key="3">
    <source>
        <dbReference type="EMBL" id="RXJ74441.1"/>
    </source>
</evidence>
<organism evidence="3 4">
    <name type="scientific">Veronia nyctiphanis</name>
    <dbReference type="NCBI Taxonomy" id="1278244"/>
    <lineage>
        <taxon>Bacteria</taxon>
        <taxon>Pseudomonadati</taxon>
        <taxon>Pseudomonadota</taxon>
        <taxon>Gammaproteobacteria</taxon>
        <taxon>Vibrionales</taxon>
        <taxon>Vibrionaceae</taxon>
        <taxon>Veronia</taxon>
    </lineage>
</organism>
<name>A0A4Q0YZ86_9GAMM</name>
<reference evidence="3 4" key="1">
    <citation type="submission" date="2017-10" db="EMBL/GenBank/DDBJ databases">
        <title>Nyctiphanis sp. nov., isolated from the stomach of the euphausiid Nyctiphanes simplex (Hansen, 1911) in the Gulf of California.</title>
        <authorList>
            <person name="Gomez-Gil B."/>
            <person name="Aguilar-Mendez M."/>
            <person name="Lopez-Cortes A."/>
            <person name="Gomez-Gutierrez J."/>
            <person name="Roque A."/>
            <person name="Lang E."/>
            <person name="Gonzalez-Castillo A."/>
        </authorList>
    </citation>
    <scope>NUCLEOTIDE SEQUENCE [LARGE SCALE GENOMIC DNA]</scope>
    <source>
        <strain evidence="3 4">CAIM 600</strain>
    </source>
</reference>
<dbReference type="InterPro" id="IPR011901">
    <property type="entry name" value="Grx2"/>
</dbReference>
<dbReference type="SUPFAM" id="SSF47616">
    <property type="entry name" value="GST C-terminal domain-like"/>
    <property type="match status" value="1"/>
</dbReference>
<dbReference type="AlphaFoldDB" id="A0A4Q0YZ86"/>
<evidence type="ECO:0000259" key="1">
    <source>
        <dbReference type="Pfam" id="PF04399"/>
    </source>
</evidence>
<dbReference type="Gene3D" id="3.40.30.10">
    <property type="entry name" value="Glutaredoxin"/>
    <property type="match status" value="1"/>
</dbReference>
<dbReference type="NCBIfam" id="TIGR02182">
    <property type="entry name" value="GRXB"/>
    <property type="match status" value="1"/>
</dbReference>
<dbReference type="EMBL" id="PEIB01000002">
    <property type="protein sequence ID" value="RXJ74441.1"/>
    <property type="molecule type" value="Genomic_DNA"/>
</dbReference>
<dbReference type="Pfam" id="PF04399">
    <property type="entry name" value="Glutaredoxin2_C"/>
    <property type="match status" value="1"/>
</dbReference>
<dbReference type="InterPro" id="IPR036249">
    <property type="entry name" value="Thioredoxin-like_sf"/>
</dbReference>
<dbReference type="SFLD" id="SFLDS00019">
    <property type="entry name" value="Glutathione_Transferase_(cytos"/>
    <property type="match status" value="1"/>
</dbReference>
<dbReference type="SFLD" id="SFLDG01183">
    <property type="entry name" value="Grx2-like"/>
    <property type="match status" value="1"/>
</dbReference>
<keyword evidence="4" id="KW-1185">Reference proteome</keyword>
<sequence length="216" mass="25081">MKMFVFDHCPYCIRAMMMNGLKKLEIETVYLQNHDVEARIEKVGANMVPILQKEDGSYMGESLDIVKYLDEFDGNPVLQASASEEKVAAWYKRAYGVSQRLVYPRWMRVKLPEFGCHEAKEWFTKNKSAAIEMSFDDAFVMTESYLGELNVLLKELDWLVLPSERDNTLTYDDITFFPVLRNFTVVKGIIFPPRVRNYIDEISSLTDINLYDDIAV</sequence>
<dbReference type="SFLD" id="SFLDG01204">
    <property type="entry name" value="Grx2-like.1"/>
    <property type="match status" value="1"/>
</dbReference>
<evidence type="ECO:0000259" key="2">
    <source>
        <dbReference type="Pfam" id="PF13417"/>
    </source>
</evidence>
<feature type="domain" description="GST N-terminal" evidence="2">
    <location>
        <begin position="4"/>
        <end position="72"/>
    </location>
</feature>
<comment type="caution">
    <text evidence="3">The sequence shown here is derived from an EMBL/GenBank/DDBJ whole genome shotgun (WGS) entry which is preliminary data.</text>
</comment>
<dbReference type="InterPro" id="IPR036282">
    <property type="entry name" value="Glutathione-S-Trfase_C_sf"/>
</dbReference>
<dbReference type="Pfam" id="PF13417">
    <property type="entry name" value="GST_N_3"/>
    <property type="match status" value="1"/>
</dbReference>
<dbReference type="RefSeq" id="WP_129120908.1">
    <property type="nucleotide sequence ID" value="NZ_PEIB01000002.1"/>
</dbReference>